<evidence type="ECO:0000256" key="1">
    <source>
        <dbReference type="SAM" id="MobiDB-lite"/>
    </source>
</evidence>
<dbReference type="eggNOG" id="ENOG502RS71">
    <property type="taxonomic scope" value="Eukaryota"/>
</dbReference>
<feature type="compositionally biased region" description="Polar residues" evidence="1">
    <location>
        <begin position="151"/>
        <end position="180"/>
    </location>
</feature>
<dbReference type="OrthoDB" id="5413827at2759"/>
<accession>A0A066XA58</accession>
<proteinExistence type="predicted"/>
<evidence type="ECO:0000313" key="2">
    <source>
        <dbReference type="EMBL" id="KDN65817.1"/>
    </source>
</evidence>
<evidence type="ECO:0000313" key="3">
    <source>
        <dbReference type="Proteomes" id="UP000027238"/>
    </source>
</evidence>
<dbReference type="AlphaFoldDB" id="A0A066XA58"/>
<dbReference type="PANTHER" id="PTHR42085:SF2">
    <property type="entry name" value="F-BOX DOMAIN-CONTAINING PROTEIN"/>
    <property type="match status" value="1"/>
</dbReference>
<dbReference type="HOGENOM" id="CLU_503437_0_0_1"/>
<keyword evidence="3" id="KW-1185">Reference proteome</keyword>
<dbReference type="EMBL" id="JMSE01000984">
    <property type="protein sequence ID" value="KDN65817.1"/>
    <property type="molecule type" value="Genomic_DNA"/>
</dbReference>
<dbReference type="Proteomes" id="UP000027238">
    <property type="component" value="Unassembled WGS sequence"/>
</dbReference>
<dbReference type="STRING" id="1173701.A0A066XA58"/>
<dbReference type="InterPro" id="IPR038883">
    <property type="entry name" value="AN11006-like"/>
</dbReference>
<dbReference type="OMA" id="INILMTC"/>
<feature type="region of interest" description="Disordered" evidence="1">
    <location>
        <begin position="130"/>
        <end position="180"/>
    </location>
</feature>
<organism evidence="2 3">
    <name type="scientific">Colletotrichum sublineola</name>
    <name type="common">Sorghum anthracnose fungus</name>
    <dbReference type="NCBI Taxonomy" id="1173701"/>
    <lineage>
        <taxon>Eukaryota</taxon>
        <taxon>Fungi</taxon>
        <taxon>Dikarya</taxon>
        <taxon>Ascomycota</taxon>
        <taxon>Pezizomycotina</taxon>
        <taxon>Sordariomycetes</taxon>
        <taxon>Hypocreomycetidae</taxon>
        <taxon>Glomerellales</taxon>
        <taxon>Glomerellaceae</taxon>
        <taxon>Colletotrichum</taxon>
        <taxon>Colletotrichum graminicola species complex</taxon>
    </lineage>
</organism>
<dbReference type="PANTHER" id="PTHR42085">
    <property type="entry name" value="F-BOX DOMAIN-CONTAINING PROTEIN"/>
    <property type="match status" value="1"/>
</dbReference>
<protein>
    <submittedName>
        <fullName evidence="2">Uncharacterized protein</fullName>
    </submittedName>
</protein>
<gene>
    <name evidence="2" type="ORF">CSUB01_05000</name>
</gene>
<comment type="caution">
    <text evidence="2">The sequence shown here is derived from an EMBL/GenBank/DDBJ whole genome shotgun (WGS) entry which is preliminary data.</text>
</comment>
<feature type="compositionally biased region" description="Low complexity" evidence="1">
    <location>
        <begin position="21"/>
        <end position="34"/>
    </location>
</feature>
<name>A0A066XA58_COLSU</name>
<reference evidence="3" key="1">
    <citation type="journal article" date="2014" name="Genome Announc.">
        <title>Draft genome sequence of Colletotrichum sublineola, a destructive pathogen of cultivated sorghum.</title>
        <authorList>
            <person name="Baroncelli R."/>
            <person name="Sanz-Martin J.M."/>
            <person name="Rech G.E."/>
            <person name="Sukno S.A."/>
            <person name="Thon M.R."/>
        </authorList>
    </citation>
    <scope>NUCLEOTIDE SEQUENCE [LARGE SCALE GENOMIC DNA]</scope>
    <source>
        <strain evidence="3">TX430BB</strain>
    </source>
</reference>
<sequence>MASNKSTGVAKKKQNPATSRNKANPPKGKGNPPKVKAHASATKSTGTPKAANSGGRHKRQISLDEEDNNDDGMMRPTKRRKGGKGPDPHDYYAIHETPPARDHGAAFARKSTALYTWGANPKPSFASQLEIQPKKAERTTALSRKGKSAVRPTNSPQSGFQPGRGNLSSRMTSPETQDNENAFPLMRLPVEIRQKIYREILVAKDPIRVRQGWSAVYPRNRPMVETSILRACRQVRNEAVDVLYGENTFLYLLRETAKSPATNILGENEIVVQHPLMVDEPLSEYEGNSEDEYDEDDLLPAAQSTQDPEVEIDICRYGHKFRNLMIVAEPNRFDKGYLLSMANAIGIFRNLKPLRARVHTITIEITPIRQIDTGEISFLDFFEKTSEVIRALKGLPCQFIEVLVNTGGGNQERIRLNMKYAARIRRAKRGQEDIWSNDQVMQSYRSMKAGEAQRSLEKLSVMVRDIWEEPNGRFVGSRAGDDENGEEDDFDF</sequence>
<feature type="region of interest" description="Disordered" evidence="1">
    <location>
        <begin position="1"/>
        <end position="90"/>
    </location>
</feature>